<gene>
    <name evidence="1" type="ORF">L6452_16215</name>
</gene>
<evidence type="ECO:0000313" key="1">
    <source>
        <dbReference type="EMBL" id="KAI3727597.1"/>
    </source>
</evidence>
<accession>A0ACB9C017</accession>
<organism evidence="1 2">
    <name type="scientific">Arctium lappa</name>
    <name type="common">Greater burdock</name>
    <name type="synonym">Lappa major</name>
    <dbReference type="NCBI Taxonomy" id="4217"/>
    <lineage>
        <taxon>Eukaryota</taxon>
        <taxon>Viridiplantae</taxon>
        <taxon>Streptophyta</taxon>
        <taxon>Embryophyta</taxon>
        <taxon>Tracheophyta</taxon>
        <taxon>Spermatophyta</taxon>
        <taxon>Magnoliopsida</taxon>
        <taxon>eudicotyledons</taxon>
        <taxon>Gunneridae</taxon>
        <taxon>Pentapetalae</taxon>
        <taxon>asterids</taxon>
        <taxon>campanulids</taxon>
        <taxon>Asterales</taxon>
        <taxon>Asteraceae</taxon>
        <taxon>Carduoideae</taxon>
        <taxon>Cardueae</taxon>
        <taxon>Arctiinae</taxon>
        <taxon>Arctium</taxon>
    </lineage>
</organism>
<keyword evidence="2" id="KW-1185">Reference proteome</keyword>
<reference evidence="2" key="1">
    <citation type="journal article" date="2022" name="Mol. Ecol. Resour.">
        <title>The genomes of chicory, endive, great burdock and yacon provide insights into Asteraceae palaeo-polyploidization history and plant inulin production.</title>
        <authorList>
            <person name="Fan W."/>
            <person name="Wang S."/>
            <person name="Wang H."/>
            <person name="Wang A."/>
            <person name="Jiang F."/>
            <person name="Liu H."/>
            <person name="Zhao H."/>
            <person name="Xu D."/>
            <person name="Zhang Y."/>
        </authorList>
    </citation>
    <scope>NUCLEOTIDE SEQUENCE [LARGE SCALE GENOMIC DNA]</scope>
    <source>
        <strain evidence="2">cv. Niubang</strain>
    </source>
</reference>
<evidence type="ECO:0000313" key="2">
    <source>
        <dbReference type="Proteomes" id="UP001055879"/>
    </source>
</evidence>
<protein>
    <submittedName>
        <fullName evidence="1">Uncharacterized protein</fullName>
    </submittedName>
</protein>
<name>A0ACB9C017_ARCLA</name>
<dbReference type="Proteomes" id="UP001055879">
    <property type="component" value="Linkage Group LG05"/>
</dbReference>
<sequence length="98" mass="11141">MPTLTITRSVLAYQTFPLDKIPLISPHFPIFCNFLEKPLFATKSLFNFKFSSIGCCFNLLDFTFQSSFLNFPLISFTGSPLKDLKSLNFVLTVLDFVS</sequence>
<proteinExistence type="predicted"/>
<comment type="caution">
    <text evidence="1">The sequence shown here is derived from an EMBL/GenBank/DDBJ whole genome shotgun (WGS) entry which is preliminary data.</text>
</comment>
<reference evidence="1 2" key="2">
    <citation type="journal article" date="2022" name="Mol. Ecol. Resour.">
        <title>The genomes of chicory, endive, great burdock and yacon provide insights into Asteraceae paleo-polyploidization history and plant inulin production.</title>
        <authorList>
            <person name="Fan W."/>
            <person name="Wang S."/>
            <person name="Wang H."/>
            <person name="Wang A."/>
            <person name="Jiang F."/>
            <person name="Liu H."/>
            <person name="Zhao H."/>
            <person name="Xu D."/>
            <person name="Zhang Y."/>
        </authorList>
    </citation>
    <scope>NUCLEOTIDE SEQUENCE [LARGE SCALE GENOMIC DNA]</scope>
    <source>
        <strain evidence="2">cv. Niubang</strain>
    </source>
</reference>
<dbReference type="EMBL" id="CM042051">
    <property type="protein sequence ID" value="KAI3727597.1"/>
    <property type="molecule type" value="Genomic_DNA"/>
</dbReference>